<dbReference type="PATRIC" id="fig|1348973.3.peg.2610"/>
<proteinExistence type="predicted"/>
<evidence type="ECO:0000313" key="2">
    <source>
        <dbReference type="EMBL" id="KEF37941.1"/>
    </source>
</evidence>
<evidence type="ECO:0000313" key="3">
    <source>
        <dbReference type="Proteomes" id="UP000027936"/>
    </source>
</evidence>
<gene>
    <name evidence="2" type="ORF">M670_02697</name>
</gene>
<dbReference type="RefSeq" id="WP_035196067.1">
    <property type="nucleotide sequence ID" value="NZ_JJRY01000010.1"/>
</dbReference>
<dbReference type="GO" id="GO:0004608">
    <property type="term" value="F:phosphatidylethanolamine N-methyltransferase activity"/>
    <property type="evidence" value="ECO:0007669"/>
    <property type="project" value="UniProtKB-EC"/>
</dbReference>
<dbReference type="GO" id="GO:0000773">
    <property type="term" value="F:phosphatidyl-N-methylethanolamine N-methyltransferase activity"/>
    <property type="evidence" value="ECO:0007669"/>
    <property type="project" value="UniProtKB-EC"/>
</dbReference>
<accession>A0A072NKD9</accession>
<feature type="domain" description="Methyltransferase type 11" evidence="1">
    <location>
        <begin position="48"/>
        <end position="140"/>
    </location>
</feature>
<dbReference type="SUPFAM" id="SSF53335">
    <property type="entry name" value="S-adenosyl-L-methionine-dependent methyltransferases"/>
    <property type="match status" value="1"/>
</dbReference>
<dbReference type="Proteomes" id="UP000027936">
    <property type="component" value="Unassembled WGS sequence"/>
</dbReference>
<dbReference type="InterPro" id="IPR013216">
    <property type="entry name" value="Methyltransf_11"/>
</dbReference>
<reference evidence="2 3" key="1">
    <citation type="submission" date="2014-04" db="EMBL/GenBank/DDBJ databases">
        <title>Draft genome sequence of Bacillus azotoformans MEV2011, a (co-) denitrifying strain unable to grow in the presence of oxygen.</title>
        <authorList>
            <person name="Nielsen M."/>
            <person name="Schreiber L."/>
            <person name="Finster K."/>
            <person name="Schramm A."/>
        </authorList>
    </citation>
    <scope>NUCLEOTIDE SEQUENCE [LARGE SCALE GENOMIC DNA]</scope>
    <source>
        <strain evidence="2 3">MEV2011</strain>
    </source>
</reference>
<dbReference type="EC" id="2.1.1.71" evidence="2"/>
<protein>
    <submittedName>
        <fullName evidence="2">Methylase involved in ubiquinone/menaquinone biosynthesis</fullName>
        <ecNumber evidence="2">2.1.1.17</ecNumber>
        <ecNumber evidence="2">2.1.1.71</ecNumber>
    </submittedName>
</protein>
<dbReference type="PANTHER" id="PTHR43591">
    <property type="entry name" value="METHYLTRANSFERASE"/>
    <property type="match status" value="1"/>
</dbReference>
<dbReference type="InterPro" id="IPR029063">
    <property type="entry name" value="SAM-dependent_MTases_sf"/>
</dbReference>
<keyword evidence="2" id="KW-0830">Ubiquinone</keyword>
<dbReference type="Pfam" id="PF08241">
    <property type="entry name" value="Methyltransf_11"/>
    <property type="match status" value="1"/>
</dbReference>
<dbReference type="EC" id="2.1.1.17" evidence="2"/>
<dbReference type="GO" id="GO:0032259">
    <property type="term" value="P:methylation"/>
    <property type="evidence" value="ECO:0007669"/>
    <property type="project" value="UniProtKB-KW"/>
</dbReference>
<dbReference type="CDD" id="cd02440">
    <property type="entry name" value="AdoMet_MTases"/>
    <property type="match status" value="1"/>
</dbReference>
<sequence length="206" mass="23494">MNNSWNKVIYKIWSPIYDRIFNSGAFLRARKKVFANTHFTNEQKILFVGVGTGADLELIEDQLDLDITAIDFSCDMLDKARAKFENSPIKFQEMDAQKMDFESNTFDVAVASLIISVVPDADKCLKEIGRVVKPGGVIIIFDKFSGETRKQSISQKLLRPIIKVFGTDIGLNFEELYSMNNDYLKIEIDTPVMMNGMYRKIILSKL</sequence>
<dbReference type="AlphaFoldDB" id="A0A072NKD9"/>
<keyword evidence="2" id="KW-0808">Transferase</keyword>
<comment type="caution">
    <text evidence="2">The sequence shown here is derived from an EMBL/GenBank/DDBJ whole genome shotgun (WGS) entry which is preliminary data.</text>
</comment>
<name>A0A072NKD9_SCHAZ</name>
<dbReference type="Gene3D" id="3.40.50.150">
    <property type="entry name" value="Vaccinia Virus protein VP39"/>
    <property type="match status" value="1"/>
</dbReference>
<keyword evidence="2" id="KW-0489">Methyltransferase</keyword>
<evidence type="ECO:0000259" key="1">
    <source>
        <dbReference type="Pfam" id="PF08241"/>
    </source>
</evidence>
<dbReference type="EMBL" id="JJRY01000010">
    <property type="protein sequence ID" value="KEF37941.1"/>
    <property type="molecule type" value="Genomic_DNA"/>
</dbReference>
<dbReference type="PANTHER" id="PTHR43591:SF110">
    <property type="entry name" value="RHODANESE DOMAIN-CONTAINING PROTEIN"/>
    <property type="match status" value="1"/>
</dbReference>
<organism evidence="2 3">
    <name type="scientific">Schinkia azotoformans MEV2011</name>
    <dbReference type="NCBI Taxonomy" id="1348973"/>
    <lineage>
        <taxon>Bacteria</taxon>
        <taxon>Bacillati</taxon>
        <taxon>Bacillota</taxon>
        <taxon>Bacilli</taxon>
        <taxon>Bacillales</taxon>
        <taxon>Bacillaceae</taxon>
        <taxon>Calidifontibacillus/Schinkia group</taxon>
        <taxon>Schinkia</taxon>
    </lineage>
</organism>
<dbReference type="OrthoDB" id="323463at2"/>